<feature type="chain" id="PRO_5015655185" description="glycerophosphodiester phosphodiesterase" evidence="7">
    <location>
        <begin position="21"/>
        <end position="409"/>
    </location>
</feature>
<evidence type="ECO:0000259" key="8">
    <source>
        <dbReference type="PROSITE" id="PS51704"/>
    </source>
</evidence>
<dbReference type="SUPFAM" id="SSF51695">
    <property type="entry name" value="PLC-like phosphodiesterases"/>
    <property type="match status" value="1"/>
</dbReference>
<sequence>MLNLSHQCLLFLVCISGIFAECKWNTLKGNPTKLIGSGGDKAYMPSNSLGGFHFAAMSASDYIEAGVCLSKDGILVVHENEWLSETTNVEELEEFSDRKRRYEFEGKSTKFNKTDWWVFDFTAEELKTLTLKQNTSSPHVPQYFNKDFNVITFEEYLDKVEGLCQDFDREFGILPELKSPEMFNAFLSNANGTEFEDKFLEVLKQRGYTEHQPPSERSRMNTGDLINHVMNIKPAGYKKPKYKLAAIQSLDQHTCKYLAKKTKIPIISLDKQTPSMYTPKGLDKIASYAKIFRPWKDIFFAGPKAYFDLNRIPYDQEEIDSMGGFLGPVNFVREAHKRGIELSGYPFRDSSEDNKLLCTRFRNANLGYCPKNQKDELFYIFTIGIDHACVENLFEAQMLRLSYHYAGSS</sequence>
<dbReference type="PANTHER" id="PTHR43620">
    <property type="entry name" value="GLYCEROPHOSPHORYL DIESTER PHOSPHODIESTERASE"/>
    <property type="match status" value="1"/>
</dbReference>
<comment type="caution">
    <text evidence="9">The sequence shown here is derived from an EMBL/GenBank/DDBJ whole genome shotgun (WGS) entry which is preliminary data.</text>
</comment>
<evidence type="ECO:0000256" key="3">
    <source>
        <dbReference type="ARBA" id="ARBA00022729"/>
    </source>
</evidence>
<evidence type="ECO:0000256" key="7">
    <source>
        <dbReference type="SAM" id="SignalP"/>
    </source>
</evidence>
<dbReference type="PROSITE" id="PS51704">
    <property type="entry name" value="GP_PDE"/>
    <property type="match status" value="1"/>
</dbReference>
<dbReference type="InterPro" id="IPR030395">
    <property type="entry name" value="GP_PDE_dom"/>
</dbReference>
<evidence type="ECO:0000313" key="10">
    <source>
        <dbReference type="Proteomes" id="UP000245609"/>
    </source>
</evidence>
<name>A0A2T9ZHH2_9FUNG</name>
<dbReference type="Proteomes" id="UP000245609">
    <property type="component" value="Unassembled WGS sequence"/>
</dbReference>
<evidence type="ECO:0000256" key="2">
    <source>
        <dbReference type="ARBA" id="ARBA00012247"/>
    </source>
</evidence>
<comment type="catalytic activity">
    <reaction evidence="6">
        <text>a sn-glycero-3-phosphodiester + H2O = an alcohol + sn-glycerol 3-phosphate + H(+)</text>
        <dbReference type="Rhea" id="RHEA:12969"/>
        <dbReference type="ChEBI" id="CHEBI:15377"/>
        <dbReference type="ChEBI" id="CHEBI:15378"/>
        <dbReference type="ChEBI" id="CHEBI:30879"/>
        <dbReference type="ChEBI" id="CHEBI:57597"/>
        <dbReference type="ChEBI" id="CHEBI:83408"/>
        <dbReference type="EC" id="3.1.4.46"/>
    </reaction>
</comment>
<dbReference type="EMBL" id="MBFS01000169">
    <property type="protein sequence ID" value="PVV04028.1"/>
    <property type="molecule type" value="Genomic_DNA"/>
</dbReference>
<dbReference type="STRING" id="133381.A0A2T9ZHH2"/>
<dbReference type="InterPro" id="IPR017946">
    <property type="entry name" value="PLC-like_Pdiesterase_TIM-brl"/>
</dbReference>
<evidence type="ECO:0000256" key="1">
    <source>
        <dbReference type="ARBA" id="ARBA00007277"/>
    </source>
</evidence>
<accession>A0A2T9ZHH2</accession>
<dbReference type="GO" id="GO:0008889">
    <property type="term" value="F:glycerophosphodiester phosphodiesterase activity"/>
    <property type="evidence" value="ECO:0007669"/>
    <property type="project" value="UniProtKB-EC"/>
</dbReference>
<evidence type="ECO:0000256" key="5">
    <source>
        <dbReference type="ARBA" id="ARBA00022801"/>
    </source>
</evidence>
<dbReference type="GO" id="GO:0006629">
    <property type="term" value="P:lipid metabolic process"/>
    <property type="evidence" value="ECO:0007669"/>
    <property type="project" value="InterPro"/>
</dbReference>
<keyword evidence="5" id="KW-0378">Hydrolase</keyword>
<protein>
    <recommendedName>
        <fullName evidence="2">glycerophosphodiester phosphodiesterase</fullName>
        <ecNumber evidence="2">3.1.4.46</ecNumber>
    </recommendedName>
</protein>
<evidence type="ECO:0000256" key="6">
    <source>
        <dbReference type="ARBA" id="ARBA00047512"/>
    </source>
</evidence>
<gene>
    <name evidence="9" type="ORF">BB560_001478</name>
</gene>
<comment type="similarity">
    <text evidence="1">Belongs to the glycerophosphoryl diester phosphodiesterase family.</text>
</comment>
<dbReference type="GO" id="GO:0006071">
    <property type="term" value="P:glycerol metabolic process"/>
    <property type="evidence" value="ECO:0007669"/>
    <property type="project" value="UniProtKB-KW"/>
</dbReference>
<dbReference type="AlphaFoldDB" id="A0A2T9ZHH2"/>
<feature type="domain" description="GP-PDE" evidence="8">
    <location>
        <begin position="32"/>
        <end position="211"/>
    </location>
</feature>
<keyword evidence="3 7" id="KW-0732">Signal</keyword>
<proteinExistence type="inferred from homology"/>
<dbReference type="EC" id="3.1.4.46" evidence="2"/>
<feature type="signal peptide" evidence="7">
    <location>
        <begin position="1"/>
        <end position="20"/>
    </location>
</feature>
<dbReference type="PANTHER" id="PTHR43620:SF7">
    <property type="entry name" value="GLYCEROPHOSPHODIESTER PHOSPHODIESTERASE GDPD5-RELATED"/>
    <property type="match status" value="1"/>
</dbReference>
<reference evidence="9 10" key="1">
    <citation type="journal article" date="2018" name="MBio">
        <title>Comparative Genomics Reveals the Core Gene Toolbox for the Fungus-Insect Symbiosis.</title>
        <authorList>
            <person name="Wang Y."/>
            <person name="Stata M."/>
            <person name="Wang W."/>
            <person name="Stajich J.E."/>
            <person name="White M.M."/>
            <person name="Moncalvo J.M."/>
        </authorList>
    </citation>
    <scope>NUCLEOTIDE SEQUENCE [LARGE SCALE GENOMIC DNA]</scope>
    <source>
        <strain evidence="9 10">SC-DP-2</strain>
    </source>
</reference>
<evidence type="ECO:0000313" key="9">
    <source>
        <dbReference type="EMBL" id="PVV04028.1"/>
    </source>
</evidence>
<organism evidence="9 10">
    <name type="scientific">Smittium megazygosporum</name>
    <dbReference type="NCBI Taxonomy" id="133381"/>
    <lineage>
        <taxon>Eukaryota</taxon>
        <taxon>Fungi</taxon>
        <taxon>Fungi incertae sedis</taxon>
        <taxon>Zoopagomycota</taxon>
        <taxon>Kickxellomycotina</taxon>
        <taxon>Harpellomycetes</taxon>
        <taxon>Harpellales</taxon>
        <taxon>Legeriomycetaceae</taxon>
        <taxon>Smittium</taxon>
    </lineage>
</organism>
<dbReference type="OrthoDB" id="1058301at2759"/>
<evidence type="ECO:0000256" key="4">
    <source>
        <dbReference type="ARBA" id="ARBA00022798"/>
    </source>
</evidence>
<keyword evidence="10" id="KW-1185">Reference proteome</keyword>
<keyword evidence="4" id="KW-0319">Glycerol metabolism</keyword>
<dbReference type="Pfam" id="PF03009">
    <property type="entry name" value="GDPD"/>
    <property type="match status" value="1"/>
</dbReference>
<dbReference type="Gene3D" id="3.20.20.190">
    <property type="entry name" value="Phosphatidylinositol (PI) phosphodiesterase"/>
    <property type="match status" value="1"/>
</dbReference>